<dbReference type="EMBL" id="BLXT01005511">
    <property type="protein sequence ID" value="GFO23712.1"/>
    <property type="molecule type" value="Genomic_DNA"/>
</dbReference>
<dbReference type="AlphaFoldDB" id="A0AAV4BWK5"/>
<proteinExistence type="predicted"/>
<comment type="caution">
    <text evidence="2">The sequence shown here is derived from an EMBL/GenBank/DDBJ whole genome shotgun (WGS) entry which is preliminary data.</text>
</comment>
<protein>
    <submittedName>
        <fullName evidence="2">Uncharacterized protein</fullName>
    </submittedName>
</protein>
<reference evidence="2 3" key="1">
    <citation type="journal article" date="2021" name="Elife">
        <title>Chloroplast acquisition without the gene transfer in kleptoplastic sea slugs, Plakobranchus ocellatus.</title>
        <authorList>
            <person name="Maeda T."/>
            <person name="Takahashi S."/>
            <person name="Yoshida T."/>
            <person name="Shimamura S."/>
            <person name="Takaki Y."/>
            <person name="Nagai Y."/>
            <person name="Toyoda A."/>
            <person name="Suzuki Y."/>
            <person name="Arimoto A."/>
            <person name="Ishii H."/>
            <person name="Satoh N."/>
            <person name="Nishiyama T."/>
            <person name="Hasebe M."/>
            <person name="Maruyama T."/>
            <person name="Minagawa J."/>
            <person name="Obokata J."/>
            <person name="Shigenobu S."/>
        </authorList>
    </citation>
    <scope>NUCLEOTIDE SEQUENCE [LARGE SCALE GENOMIC DNA]</scope>
</reference>
<sequence>MPKEVTLFSKLTAIQSYWGKERSGDRAMCGCTCRLPRRGETRNLFDALTLLGHAHQCLTLQRRGMNFRGICEAYVISRVKRTPSNTFMVMTSEKQFEMLKTPNASQRAYEPTTGSINKRREKSLF</sequence>
<keyword evidence="3" id="KW-1185">Reference proteome</keyword>
<feature type="region of interest" description="Disordered" evidence="1">
    <location>
        <begin position="100"/>
        <end position="125"/>
    </location>
</feature>
<dbReference type="Proteomes" id="UP000735302">
    <property type="component" value="Unassembled WGS sequence"/>
</dbReference>
<feature type="compositionally biased region" description="Polar residues" evidence="1">
    <location>
        <begin position="102"/>
        <end position="116"/>
    </location>
</feature>
<evidence type="ECO:0000313" key="3">
    <source>
        <dbReference type="Proteomes" id="UP000735302"/>
    </source>
</evidence>
<gene>
    <name evidence="2" type="ORF">PoB_005021700</name>
</gene>
<name>A0AAV4BWK5_9GAST</name>
<evidence type="ECO:0000256" key="1">
    <source>
        <dbReference type="SAM" id="MobiDB-lite"/>
    </source>
</evidence>
<accession>A0AAV4BWK5</accession>
<organism evidence="2 3">
    <name type="scientific">Plakobranchus ocellatus</name>
    <dbReference type="NCBI Taxonomy" id="259542"/>
    <lineage>
        <taxon>Eukaryota</taxon>
        <taxon>Metazoa</taxon>
        <taxon>Spiralia</taxon>
        <taxon>Lophotrochozoa</taxon>
        <taxon>Mollusca</taxon>
        <taxon>Gastropoda</taxon>
        <taxon>Heterobranchia</taxon>
        <taxon>Euthyneura</taxon>
        <taxon>Panpulmonata</taxon>
        <taxon>Sacoglossa</taxon>
        <taxon>Placobranchoidea</taxon>
        <taxon>Plakobranchidae</taxon>
        <taxon>Plakobranchus</taxon>
    </lineage>
</organism>
<evidence type="ECO:0000313" key="2">
    <source>
        <dbReference type="EMBL" id="GFO23712.1"/>
    </source>
</evidence>